<comment type="caution">
    <text evidence="3">The sequence shown here is derived from an EMBL/GenBank/DDBJ whole genome shotgun (WGS) entry which is preliminary data.</text>
</comment>
<gene>
    <name evidence="3" type="ORF">AVEN_155413_1</name>
    <name evidence="2" type="ORF">AVEN_47777_1</name>
</gene>
<organism evidence="3 4">
    <name type="scientific">Araneus ventricosus</name>
    <name type="common">Orbweaver spider</name>
    <name type="synonym">Epeira ventricosa</name>
    <dbReference type="NCBI Taxonomy" id="182803"/>
    <lineage>
        <taxon>Eukaryota</taxon>
        <taxon>Metazoa</taxon>
        <taxon>Ecdysozoa</taxon>
        <taxon>Arthropoda</taxon>
        <taxon>Chelicerata</taxon>
        <taxon>Arachnida</taxon>
        <taxon>Araneae</taxon>
        <taxon>Araneomorphae</taxon>
        <taxon>Entelegynae</taxon>
        <taxon>Araneoidea</taxon>
        <taxon>Araneidae</taxon>
        <taxon>Araneus</taxon>
    </lineage>
</organism>
<accession>A0A4Y2XEU5</accession>
<reference evidence="3 4" key="1">
    <citation type="journal article" date="2019" name="Sci. Rep.">
        <title>Orb-weaving spider Araneus ventricosus genome elucidates the spidroin gene catalogue.</title>
        <authorList>
            <person name="Kono N."/>
            <person name="Nakamura H."/>
            <person name="Ohtoshi R."/>
            <person name="Moran D.A.P."/>
            <person name="Shinohara A."/>
            <person name="Yoshida Y."/>
            <person name="Fujiwara M."/>
            <person name="Mori M."/>
            <person name="Tomita M."/>
            <person name="Arakawa K."/>
        </authorList>
    </citation>
    <scope>NUCLEOTIDE SEQUENCE [LARGE SCALE GENOMIC DNA]</scope>
</reference>
<dbReference type="Proteomes" id="UP000499080">
    <property type="component" value="Unassembled WGS sequence"/>
</dbReference>
<evidence type="ECO:0000313" key="4">
    <source>
        <dbReference type="Proteomes" id="UP000499080"/>
    </source>
</evidence>
<dbReference type="AlphaFoldDB" id="A0A4Y2XEU5"/>
<dbReference type="EMBL" id="BGPR01035925">
    <property type="protein sequence ID" value="GBO10962.1"/>
    <property type="molecule type" value="Genomic_DNA"/>
</dbReference>
<feature type="region of interest" description="Disordered" evidence="1">
    <location>
        <begin position="1"/>
        <end position="28"/>
    </location>
</feature>
<feature type="compositionally biased region" description="Basic and acidic residues" evidence="1">
    <location>
        <begin position="50"/>
        <end position="60"/>
    </location>
</feature>
<proteinExistence type="predicted"/>
<protein>
    <submittedName>
        <fullName evidence="3">Uncharacterized protein</fullName>
    </submittedName>
</protein>
<evidence type="ECO:0000256" key="1">
    <source>
        <dbReference type="SAM" id="MobiDB-lite"/>
    </source>
</evidence>
<keyword evidence="4" id="KW-1185">Reference proteome</keyword>
<evidence type="ECO:0000313" key="2">
    <source>
        <dbReference type="EMBL" id="GBO10962.1"/>
    </source>
</evidence>
<feature type="region of interest" description="Disordered" evidence="1">
    <location>
        <begin position="50"/>
        <end position="75"/>
    </location>
</feature>
<sequence length="85" mass="9653">MRTTPEVAPHSPNFRATPTAGPLATTYDLPCNRPHTRRIFSGIGFRICDPPERSRGRDLTTKTPRPLSRRAPYSKLDFTEVPTRF</sequence>
<name>A0A4Y2XEU5_ARAVE</name>
<dbReference type="EMBL" id="BGPR01074848">
    <property type="protein sequence ID" value="GBO46892.1"/>
    <property type="molecule type" value="Genomic_DNA"/>
</dbReference>
<evidence type="ECO:0000313" key="3">
    <source>
        <dbReference type="EMBL" id="GBO46892.1"/>
    </source>
</evidence>